<accession>R9UDV3</accession>
<sequence>MGGLEVIATCLVANVFLQAVNTIVNTCICVGAIVAT</sequence>
<evidence type="ECO:0000313" key="1">
    <source>
        <dbReference type="EMBL" id="AGN54070.1"/>
    </source>
</evidence>
<organism evidence="1">
    <name type="scientific">Barley yellow dwarf virus-kerII</name>
    <dbReference type="NCBI Taxonomy" id="2169987"/>
    <lineage>
        <taxon>Viruses</taxon>
        <taxon>Riboviria</taxon>
        <taxon>Orthornavirae</taxon>
        <taxon>Kitrinoviricota</taxon>
        <taxon>Tolucaviricetes</taxon>
        <taxon>Tolivirales</taxon>
        <taxon>Tombusviridae</taxon>
        <taxon>Regressovirinae</taxon>
        <taxon>Luteovirus</taxon>
        <taxon>Luteovirus kerbihordei</taxon>
    </lineage>
</organism>
<proteinExistence type="predicted"/>
<name>R9UDV3_9TOMB</name>
<reference evidence="1" key="1">
    <citation type="journal article" date="2013" name="PLoS ONE">
        <title>Distribution of Barley yellow dwarf virus-PAV in the Sub-Antarctic Kerguelen Islands and Characterization of Two New Luteovirus Species.</title>
        <authorList>
            <person name="Svanella-Dumas L."/>
            <person name="Candresse T."/>
            <person name="Hulle M."/>
            <person name="Marais A."/>
        </authorList>
    </citation>
    <scope>NUCLEOTIDE SEQUENCE</scope>
    <source>
        <strain evidence="1">K465</strain>
    </source>
</reference>
<protein>
    <submittedName>
        <fullName evidence="1">p6</fullName>
    </submittedName>
</protein>
<dbReference type="EMBL" id="KC572000">
    <property type="protein sequence ID" value="AGN54070.1"/>
    <property type="molecule type" value="Genomic_RNA"/>
</dbReference>
<gene>
    <name evidence="1" type="primary">ORF6</name>
</gene>